<dbReference type="PANTHER" id="PTHR10822">
    <property type="entry name" value="GLYPICAN"/>
    <property type="match status" value="1"/>
</dbReference>
<dbReference type="GO" id="GO:0009986">
    <property type="term" value="C:cell surface"/>
    <property type="evidence" value="ECO:0007669"/>
    <property type="project" value="TreeGrafter"/>
</dbReference>
<dbReference type="PANTHER" id="PTHR10822:SF24">
    <property type="entry name" value="GLYPICAN-2"/>
    <property type="match status" value="1"/>
</dbReference>
<comment type="function">
    <text evidence="12">Cell surface proteoglycan.</text>
</comment>
<dbReference type="GO" id="GO:0005886">
    <property type="term" value="C:plasma membrane"/>
    <property type="evidence" value="ECO:0007669"/>
    <property type="project" value="UniProtKB-SubCell"/>
</dbReference>
<dbReference type="GO" id="GO:0016477">
    <property type="term" value="P:cell migration"/>
    <property type="evidence" value="ECO:0007669"/>
    <property type="project" value="TreeGrafter"/>
</dbReference>
<evidence type="ECO:0000313" key="14">
    <source>
        <dbReference type="EMBL" id="ETE57595.1"/>
    </source>
</evidence>
<dbReference type="GO" id="GO:0009966">
    <property type="term" value="P:regulation of signal transduction"/>
    <property type="evidence" value="ECO:0007669"/>
    <property type="project" value="InterPro"/>
</dbReference>
<gene>
    <name evidence="14" type="primary">GPC6</name>
    <name evidence="14" type="ORF">L345_16685</name>
</gene>
<keyword evidence="9 12" id="KW-0357">Heparan sulfate</keyword>
<evidence type="ECO:0000256" key="2">
    <source>
        <dbReference type="ARBA" id="ARBA00010260"/>
    </source>
</evidence>
<comment type="caution">
    <text evidence="14">The sequence shown here is derived from an EMBL/GenBank/DDBJ whole genome shotgun (WGS) entry which is preliminary data.</text>
</comment>
<comment type="subcellular location">
    <subcellularLocation>
        <location evidence="1 12">Cell membrane</location>
        <topology evidence="1 12">Lipid-anchor</topology>
        <topology evidence="1 12">GPI-anchor</topology>
    </subcellularLocation>
</comment>
<dbReference type="GO" id="GO:0045202">
    <property type="term" value="C:synapse"/>
    <property type="evidence" value="ECO:0007669"/>
    <property type="project" value="TreeGrafter"/>
</dbReference>
<feature type="compositionally biased region" description="Basic and acidic residues" evidence="13">
    <location>
        <begin position="208"/>
        <end position="221"/>
    </location>
</feature>
<keyword evidence="3" id="KW-1003">Cell membrane</keyword>
<evidence type="ECO:0000256" key="9">
    <source>
        <dbReference type="ARBA" id="ARBA00023207"/>
    </source>
</evidence>
<protein>
    <submittedName>
        <fullName evidence="14">Glypican-6</fullName>
    </submittedName>
</protein>
<keyword evidence="5" id="KW-0732">Signal</keyword>
<dbReference type="EMBL" id="AZIM01008107">
    <property type="protein sequence ID" value="ETE57595.1"/>
    <property type="molecule type" value="Genomic_DNA"/>
</dbReference>
<evidence type="ECO:0000256" key="3">
    <source>
        <dbReference type="ARBA" id="ARBA00022475"/>
    </source>
</evidence>
<evidence type="ECO:0000313" key="15">
    <source>
        <dbReference type="Proteomes" id="UP000018936"/>
    </source>
</evidence>
<evidence type="ECO:0000256" key="12">
    <source>
        <dbReference type="RuleBase" id="RU003519"/>
    </source>
</evidence>
<dbReference type="Proteomes" id="UP000018936">
    <property type="component" value="Unassembled WGS sequence"/>
</dbReference>
<name>V8N664_OPHHA</name>
<dbReference type="AlphaFoldDB" id="V8N664"/>
<dbReference type="GO" id="GO:0098552">
    <property type="term" value="C:side of membrane"/>
    <property type="evidence" value="ECO:0007669"/>
    <property type="project" value="UniProtKB-KW"/>
</dbReference>
<keyword evidence="6 12" id="KW-0654">Proteoglycan</keyword>
<evidence type="ECO:0000256" key="4">
    <source>
        <dbReference type="ARBA" id="ARBA00022622"/>
    </source>
</evidence>
<comment type="similarity">
    <text evidence="2 11">Belongs to the glypican family.</text>
</comment>
<evidence type="ECO:0000256" key="8">
    <source>
        <dbReference type="ARBA" id="ARBA00023180"/>
    </source>
</evidence>
<feature type="region of interest" description="Disordered" evidence="13">
    <location>
        <begin position="199"/>
        <end position="228"/>
    </location>
</feature>
<evidence type="ECO:0000256" key="11">
    <source>
        <dbReference type="RuleBase" id="RU003518"/>
    </source>
</evidence>
<evidence type="ECO:0000256" key="6">
    <source>
        <dbReference type="ARBA" id="ARBA00022974"/>
    </source>
</evidence>
<evidence type="ECO:0000256" key="1">
    <source>
        <dbReference type="ARBA" id="ARBA00004609"/>
    </source>
</evidence>
<keyword evidence="7 12" id="KW-0472">Membrane</keyword>
<organism evidence="14 15">
    <name type="scientific">Ophiophagus hannah</name>
    <name type="common">King cobra</name>
    <name type="synonym">Naja hannah</name>
    <dbReference type="NCBI Taxonomy" id="8665"/>
    <lineage>
        <taxon>Eukaryota</taxon>
        <taxon>Metazoa</taxon>
        <taxon>Chordata</taxon>
        <taxon>Craniata</taxon>
        <taxon>Vertebrata</taxon>
        <taxon>Euteleostomi</taxon>
        <taxon>Lepidosauria</taxon>
        <taxon>Squamata</taxon>
        <taxon>Bifurcata</taxon>
        <taxon>Unidentata</taxon>
        <taxon>Episquamata</taxon>
        <taxon>Toxicofera</taxon>
        <taxon>Serpentes</taxon>
        <taxon>Colubroidea</taxon>
        <taxon>Elapidae</taxon>
        <taxon>Elapinae</taxon>
        <taxon>Ophiophagus</taxon>
    </lineage>
</organism>
<accession>V8N664</accession>
<keyword evidence="15" id="KW-1185">Reference proteome</keyword>
<dbReference type="GO" id="GO:1905475">
    <property type="term" value="P:regulation of protein localization to membrane"/>
    <property type="evidence" value="ECO:0007669"/>
    <property type="project" value="TreeGrafter"/>
</dbReference>
<feature type="non-terminal residue" evidence="14">
    <location>
        <position position="1"/>
    </location>
</feature>
<evidence type="ECO:0000256" key="10">
    <source>
        <dbReference type="ARBA" id="ARBA00023288"/>
    </source>
</evidence>
<dbReference type="InterPro" id="IPR001863">
    <property type="entry name" value="Glypican"/>
</dbReference>
<dbReference type="Pfam" id="PF01153">
    <property type="entry name" value="Glypican"/>
    <property type="match status" value="1"/>
</dbReference>
<keyword evidence="10 12" id="KW-0449">Lipoprotein</keyword>
<evidence type="ECO:0000256" key="13">
    <source>
        <dbReference type="SAM" id="MobiDB-lite"/>
    </source>
</evidence>
<keyword evidence="4 12" id="KW-0336">GPI-anchor</keyword>
<evidence type="ECO:0000256" key="5">
    <source>
        <dbReference type="ARBA" id="ARBA00022729"/>
    </source>
</evidence>
<proteinExistence type="inferred from homology"/>
<reference evidence="14 15" key="1">
    <citation type="journal article" date="2013" name="Proc. Natl. Acad. Sci. U.S.A.">
        <title>The king cobra genome reveals dynamic gene evolution and adaptation in the snake venom system.</title>
        <authorList>
            <person name="Vonk F.J."/>
            <person name="Casewell N.R."/>
            <person name="Henkel C.V."/>
            <person name="Heimberg A.M."/>
            <person name="Jansen H.J."/>
            <person name="McCleary R.J."/>
            <person name="Kerkkamp H.M."/>
            <person name="Vos R.A."/>
            <person name="Guerreiro I."/>
            <person name="Calvete J.J."/>
            <person name="Wuster W."/>
            <person name="Woods A.E."/>
            <person name="Logan J.M."/>
            <person name="Harrison R.A."/>
            <person name="Castoe T.A."/>
            <person name="de Koning A.P."/>
            <person name="Pollock D.D."/>
            <person name="Yandell M."/>
            <person name="Calderon D."/>
            <person name="Renjifo C."/>
            <person name="Currier R.B."/>
            <person name="Salgado D."/>
            <person name="Pla D."/>
            <person name="Sanz L."/>
            <person name="Hyder A.S."/>
            <person name="Ribeiro J.M."/>
            <person name="Arntzen J.W."/>
            <person name="van den Thillart G.E."/>
            <person name="Boetzer M."/>
            <person name="Pirovano W."/>
            <person name="Dirks R.P."/>
            <person name="Spaink H.P."/>
            <person name="Duboule D."/>
            <person name="McGlinn E."/>
            <person name="Kini R.M."/>
            <person name="Richardson M.K."/>
        </authorList>
    </citation>
    <scope>NUCLEOTIDE SEQUENCE</scope>
    <source>
        <tissue evidence="14">Blood</tissue>
    </source>
</reference>
<dbReference type="GO" id="GO:0007224">
    <property type="term" value="P:smoothened signaling pathway"/>
    <property type="evidence" value="ECO:0007669"/>
    <property type="project" value="TreeGrafter"/>
</dbReference>
<dbReference type="OrthoDB" id="10010764at2759"/>
<evidence type="ECO:0000256" key="7">
    <source>
        <dbReference type="ARBA" id="ARBA00023136"/>
    </source>
</evidence>
<sequence>MPAGEHLRICPQDYTCCASETEERLSEQGQADLRALLGETGAFVIRTLSSRQQRFQDFFQELLAGAERSLQAMFAHSYGCLYVQHARLFQGLFVELHHHLKGPRPSLDEDLSDFWSQLLERMLPLLNPQYSFPEGYLECVGHQVESLSAFGDSPRQLQMQVSPAAQARTALWASEAPYLLWLEAEPLVGWEGEQAVSRSQWPGKKGLSQRERERRKGKELGHPFPSLPPLASSHDVPVCKLSCVEPSFQPASEITLGEPLGNKNSAILWSK</sequence>
<keyword evidence="8" id="KW-0325">Glycoprotein</keyword>
<dbReference type="GO" id="GO:0005576">
    <property type="term" value="C:extracellular region"/>
    <property type="evidence" value="ECO:0007669"/>
    <property type="project" value="TreeGrafter"/>
</dbReference>